<feature type="domain" description="Polysaccharide chain length determinant N-terminal" evidence="8">
    <location>
        <begin position="24"/>
        <end position="110"/>
    </location>
</feature>
<feature type="transmembrane region" description="Helical" evidence="7">
    <location>
        <begin position="191"/>
        <end position="209"/>
    </location>
</feature>
<evidence type="ECO:0000256" key="5">
    <source>
        <dbReference type="ARBA" id="ARBA00022989"/>
    </source>
</evidence>
<keyword evidence="4 7" id="KW-0812">Transmembrane</keyword>
<keyword evidence="3" id="KW-1003">Cell membrane</keyword>
<evidence type="ECO:0000313" key="10">
    <source>
        <dbReference type="Proteomes" id="UP000005561"/>
    </source>
</evidence>
<dbReference type="OrthoDB" id="2360475at2"/>
<dbReference type="AlphaFoldDB" id="C6LKT4"/>
<gene>
    <name evidence="9" type="ORF">BRYFOR_09281</name>
</gene>
<reference evidence="9" key="1">
    <citation type="submission" date="2009-07" db="EMBL/GenBank/DDBJ databases">
        <authorList>
            <person name="Weinstock G."/>
            <person name="Sodergren E."/>
            <person name="Clifton S."/>
            <person name="Fulton L."/>
            <person name="Fulton B."/>
            <person name="Courtney L."/>
            <person name="Fronick C."/>
            <person name="Harrison M."/>
            <person name="Strong C."/>
            <person name="Farmer C."/>
            <person name="Delahaunty K."/>
            <person name="Markovic C."/>
            <person name="Hall O."/>
            <person name="Minx P."/>
            <person name="Tomlinson C."/>
            <person name="Mitreva M."/>
            <person name="Nelson J."/>
            <person name="Hou S."/>
            <person name="Wollam A."/>
            <person name="Pepin K.H."/>
            <person name="Johnson M."/>
            <person name="Bhonagiri V."/>
            <person name="Nash W.E."/>
            <person name="Warren W."/>
            <person name="Chinwalla A."/>
            <person name="Mardis E.R."/>
            <person name="Wilson R.K."/>
        </authorList>
    </citation>
    <scope>NUCLEOTIDE SEQUENCE [LARGE SCALE GENOMIC DNA]</scope>
    <source>
        <strain evidence="9">DSM 14469</strain>
    </source>
</reference>
<evidence type="ECO:0000256" key="1">
    <source>
        <dbReference type="ARBA" id="ARBA00004651"/>
    </source>
</evidence>
<keyword evidence="10" id="KW-1185">Reference proteome</keyword>
<dbReference type="PANTHER" id="PTHR32309">
    <property type="entry name" value="TYROSINE-PROTEIN KINASE"/>
    <property type="match status" value="1"/>
</dbReference>
<evidence type="ECO:0000256" key="2">
    <source>
        <dbReference type="ARBA" id="ARBA00006683"/>
    </source>
</evidence>
<comment type="caution">
    <text evidence="9">The sequence shown here is derived from an EMBL/GenBank/DDBJ whole genome shotgun (WGS) entry which is preliminary data.</text>
</comment>
<evidence type="ECO:0000256" key="6">
    <source>
        <dbReference type="ARBA" id="ARBA00023136"/>
    </source>
</evidence>
<dbReference type="STRING" id="168384.SAMN05660368_03110"/>
<evidence type="ECO:0000313" key="9">
    <source>
        <dbReference type="EMBL" id="EET58821.1"/>
    </source>
</evidence>
<evidence type="ECO:0000256" key="7">
    <source>
        <dbReference type="SAM" id="Phobius"/>
    </source>
</evidence>
<keyword evidence="6 7" id="KW-0472">Membrane</keyword>
<dbReference type="PANTHER" id="PTHR32309:SF13">
    <property type="entry name" value="FERRIC ENTEROBACTIN TRANSPORT PROTEIN FEPE"/>
    <property type="match status" value="1"/>
</dbReference>
<proteinExistence type="inferred from homology"/>
<dbReference type="GO" id="GO:0004713">
    <property type="term" value="F:protein tyrosine kinase activity"/>
    <property type="evidence" value="ECO:0007669"/>
    <property type="project" value="TreeGrafter"/>
</dbReference>
<comment type="similarity">
    <text evidence="2">Belongs to the CpsC/CapA family.</text>
</comment>
<comment type="subcellular location">
    <subcellularLocation>
        <location evidence="1">Cell membrane</location>
        <topology evidence="1">Multi-pass membrane protein</topology>
    </subcellularLocation>
</comment>
<evidence type="ECO:0000256" key="4">
    <source>
        <dbReference type="ARBA" id="ARBA00022692"/>
    </source>
</evidence>
<feature type="transmembrane region" description="Helical" evidence="7">
    <location>
        <begin position="29"/>
        <end position="54"/>
    </location>
</feature>
<keyword evidence="5 7" id="KW-1133">Transmembrane helix</keyword>
<dbReference type="eggNOG" id="COG3944">
    <property type="taxonomic scope" value="Bacteria"/>
</dbReference>
<dbReference type="RefSeq" id="WP_006864033.1">
    <property type="nucleotide sequence ID" value="NZ_ACCL02000025.1"/>
</dbReference>
<organism evidence="9 10">
    <name type="scientific">Marvinbryantia formatexigens DSM 14469</name>
    <dbReference type="NCBI Taxonomy" id="478749"/>
    <lineage>
        <taxon>Bacteria</taxon>
        <taxon>Bacillati</taxon>
        <taxon>Bacillota</taxon>
        <taxon>Clostridia</taxon>
        <taxon>Lachnospirales</taxon>
        <taxon>Lachnospiraceae</taxon>
        <taxon>Marvinbryantia</taxon>
    </lineage>
</organism>
<dbReference type="EMBL" id="ACCL02000025">
    <property type="protein sequence ID" value="EET58821.1"/>
    <property type="molecule type" value="Genomic_DNA"/>
</dbReference>
<name>C6LKT4_9FIRM</name>
<evidence type="ECO:0000259" key="8">
    <source>
        <dbReference type="Pfam" id="PF02706"/>
    </source>
</evidence>
<evidence type="ECO:0000256" key="3">
    <source>
        <dbReference type="ARBA" id="ARBA00022475"/>
    </source>
</evidence>
<dbReference type="InterPro" id="IPR003856">
    <property type="entry name" value="LPS_length_determ_N"/>
</dbReference>
<dbReference type="GO" id="GO:0005886">
    <property type="term" value="C:plasma membrane"/>
    <property type="evidence" value="ECO:0007669"/>
    <property type="project" value="UniProtKB-SubCell"/>
</dbReference>
<dbReference type="Pfam" id="PF02706">
    <property type="entry name" value="Wzz"/>
    <property type="match status" value="1"/>
</dbReference>
<protein>
    <submittedName>
        <fullName evidence="9">Chain length determinant protein</fullName>
    </submittedName>
</protein>
<dbReference type="Proteomes" id="UP000005561">
    <property type="component" value="Unassembled WGS sequence"/>
</dbReference>
<dbReference type="InterPro" id="IPR050445">
    <property type="entry name" value="Bact_polysacc_biosynth/exp"/>
</dbReference>
<sequence length="247" mass="27746">MEKTTEQNQMELKERRIAEEEDVIDLKEVFYVLLGGWKAIFLAMLIGAAAFGAYHHFMITPSYQADAMIYITNTDSVITFSDLQLSSALTEDYTNIIKSRTVLNRVIDELDLDINYKQLGNLVSVENPESTHIIHIYVTTDDLELSRNIANALLNVSVSQIYQIIGSSEPTIIDYAEAEAVENVTPGLTRYMAMGALLGAVVVCAVLIIRMLMNTTMKTEEDIDKYLHLPVLAAVPYYNEHTTRKGK</sequence>
<accession>C6LKT4</accession>